<dbReference type="AlphaFoldDB" id="A0A0D2M5K4"/>
<accession>A0A0D2M5K4</accession>
<gene>
    <name evidence="6" type="ORF">MNEG_9220</name>
</gene>
<evidence type="ECO:0000256" key="4">
    <source>
        <dbReference type="SAM" id="MobiDB-lite"/>
    </source>
</evidence>
<dbReference type="Pfam" id="PF05192">
    <property type="entry name" value="MutS_III"/>
    <property type="match status" value="1"/>
</dbReference>
<evidence type="ECO:0000256" key="2">
    <source>
        <dbReference type="ARBA" id="ARBA00023204"/>
    </source>
</evidence>
<dbReference type="EMBL" id="KK102079">
    <property type="protein sequence ID" value="KIY98739.1"/>
    <property type="molecule type" value="Genomic_DNA"/>
</dbReference>
<sequence>MAAKTDAPELTLDANSQTGFFKWFKSLDQDPKLLRFFDRKGFYSCHGENALFVARTFYRTTAVVKYLGAAGGGAGGGAGTPPPGAAGLPSVTLNRQLFEGALRDLLLEGGQHSVELWDGYGAHWKVAKSASPGRLSAFEDELFRGGEAADAPLVAAVALGYSEGQRTVGAAFLDPGNRRLGACQFVDDEHFCSLEALLVQLGAREVVIQKPADGEKSDKGGGGGGAPGAAGAGADARRLADVLDRVGAMGSERPRALFAAKHLEQDLGKLLKSETIEQHRDVLERPQACAALSALLAFTELTADAAALGKHTLALHDPGRFMRLDAAAQRALHVFPARGDANGTFSLYGLMCRARTAMGKRRLKVWLKQPLVNAADIAARLDVVEALAGDATLRDGVRDALRGMPDIERLTRKLEAGRISLSELCQLYRASSALPRLEDALRCHEGPAAALLAERFASPLAAAHDDEHLSKFEMLLEASIDLDRVPEEYVISASYDPKLQALREQKDAVEDDIQAIATAVAKDLGLVLDKTIKLEWHKAANTRTRCLRITQKEEKAVRSRLQA</sequence>
<dbReference type="GO" id="GO:0005524">
    <property type="term" value="F:ATP binding"/>
    <property type="evidence" value="ECO:0007669"/>
    <property type="project" value="InterPro"/>
</dbReference>
<dbReference type="Proteomes" id="UP000054498">
    <property type="component" value="Unassembled WGS sequence"/>
</dbReference>
<dbReference type="STRING" id="145388.A0A0D2M5K4"/>
<dbReference type="PIRSF" id="PIRSF005813">
    <property type="entry name" value="MSH2"/>
    <property type="match status" value="1"/>
</dbReference>
<evidence type="ECO:0000313" key="7">
    <source>
        <dbReference type="Proteomes" id="UP000054498"/>
    </source>
</evidence>
<feature type="compositionally biased region" description="Gly residues" evidence="4">
    <location>
        <begin position="220"/>
        <end position="231"/>
    </location>
</feature>
<dbReference type="SMART" id="SM00533">
    <property type="entry name" value="MUTSd"/>
    <property type="match status" value="1"/>
</dbReference>
<evidence type="ECO:0000259" key="5">
    <source>
        <dbReference type="SMART" id="SM00533"/>
    </source>
</evidence>
<keyword evidence="2" id="KW-0227">DNA damage</keyword>
<dbReference type="PANTHER" id="PTHR11361:SF35">
    <property type="entry name" value="DNA MISMATCH REPAIR PROTEIN MSH2"/>
    <property type="match status" value="1"/>
</dbReference>
<feature type="domain" description="DNA mismatch repair protein MutS core" evidence="5">
    <location>
        <begin position="342"/>
        <end position="562"/>
    </location>
</feature>
<reference evidence="6 7" key="1">
    <citation type="journal article" date="2013" name="BMC Genomics">
        <title>Reconstruction of the lipid metabolism for the microalga Monoraphidium neglectum from its genome sequence reveals characteristics suitable for biofuel production.</title>
        <authorList>
            <person name="Bogen C."/>
            <person name="Al-Dilaimi A."/>
            <person name="Albersmeier A."/>
            <person name="Wichmann J."/>
            <person name="Grundmann M."/>
            <person name="Rupp O."/>
            <person name="Lauersen K.J."/>
            <person name="Blifernez-Klassen O."/>
            <person name="Kalinowski J."/>
            <person name="Goesmann A."/>
            <person name="Mussgnug J.H."/>
            <person name="Kruse O."/>
        </authorList>
    </citation>
    <scope>NUCLEOTIDE SEQUENCE [LARGE SCALE GENOMIC DNA]</scope>
    <source>
        <strain evidence="6 7">SAG 48.87</strain>
    </source>
</reference>
<dbReference type="Gene3D" id="3.40.1170.10">
    <property type="entry name" value="DNA repair protein MutS, domain I"/>
    <property type="match status" value="1"/>
</dbReference>
<evidence type="ECO:0000256" key="3">
    <source>
        <dbReference type="ARBA" id="ARBA00023242"/>
    </source>
</evidence>
<evidence type="ECO:0000313" key="6">
    <source>
        <dbReference type="EMBL" id="KIY98739.1"/>
    </source>
</evidence>
<protein>
    <submittedName>
        <fullName evidence="6">DNA mismatch repair protein Msh2</fullName>
    </submittedName>
</protein>
<dbReference type="InterPro" id="IPR007695">
    <property type="entry name" value="DNA_mismatch_repair_MutS-lik_N"/>
</dbReference>
<evidence type="ECO:0000256" key="1">
    <source>
        <dbReference type="ARBA" id="ARBA00004123"/>
    </source>
</evidence>
<dbReference type="InterPro" id="IPR011184">
    <property type="entry name" value="DNA_mismatch_repair_Msh2"/>
</dbReference>
<dbReference type="GO" id="GO:0030983">
    <property type="term" value="F:mismatched DNA binding"/>
    <property type="evidence" value="ECO:0007669"/>
    <property type="project" value="InterPro"/>
</dbReference>
<dbReference type="GO" id="GO:0032301">
    <property type="term" value="C:MutSalpha complex"/>
    <property type="evidence" value="ECO:0007669"/>
    <property type="project" value="TreeGrafter"/>
</dbReference>
<dbReference type="Pfam" id="PF05188">
    <property type="entry name" value="MutS_II"/>
    <property type="match status" value="1"/>
</dbReference>
<organism evidence="6 7">
    <name type="scientific">Monoraphidium neglectum</name>
    <dbReference type="NCBI Taxonomy" id="145388"/>
    <lineage>
        <taxon>Eukaryota</taxon>
        <taxon>Viridiplantae</taxon>
        <taxon>Chlorophyta</taxon>
        <taxon>core chlorophytes</taxon>
        <taxon>Chlorophyceae</taxon>
        <taxon>CS clade</taxon>
        <taxon>Sphaeropleales</taxon>
        <taxon>Selenastraceae</taxon>
        <taxon>Monoraphidium</taxon>
    </lineage>
</organism>
<dbReference type="InterPro" id="IPR036678">
    <property type="entry name" value="MutS_con_dom_sf"/>
</dbReference>
<dbReference type="KEGG" id="mng:MNEG_9220"/>
<dbReference type="GO" id="GO:0140664">
    <property type="term" value="F:ATP-dependent DNA damage sensor activity"/>
    <property type="evidence" value="ECO:0007669"/>
    <property type="project" value="InterPro"/>
</dbReference>
<proteinExistence type="predicted"/>
<keyword evidence="7" id="KW-1185">Reference proteome</keyword>
<dbReference type="InterPro" id="IPR016151">
    <property type="entry name" value="DNA_mismatch_repair_MutS_N"/>
</dbReference>
<dbReference type="InterPro" id="IPR036187">
    <property type="entry name" value="DNA_mismatch_repair_MutS_sf"/>
</dbReference>
<feature type="region of interest" description="Disordered" evidence="4">
    <location>
        <begin position="211"/>
        <end position="232"/>
    </location>
</feature>
<dbReference type="SUPFAM" id="SSF48334">
    <property type="entry name" value="DNA repair protein MutS, domain III"/>
    <property type="match status" value="1"/>
</dbReference>
<dbReference type="Gene3D" id="3.30.420.110">
    <property type="entry name" value="MutS, connector domain"/>
    <property type="match status" value="1"/>
</dbReference>
<dbReference type="Gene3D" id="1.10.1420.10">
    <property type="match status" value="2"/>
</dbReference>
<dbReference type="GO" id="GO:0006298">
    <property type="term" value="P:mismatch repair"/>
    <property type="evidence" value="ECO:0007669"/>
    <property type="project" value="InterPro"/>
</dbReference>
<dbReference type="InterPro" id="IPR045076">
    <property type="entry name" value="MutS"/>
</dbReference>
<keyword evidence="2" id="KW-0234">DNA repair</keyword>
<dbReference type="Pfam" id="PF01624">
    <property type="entry name" value="MutS_I"/>
    <property type="match status" value="1"/>
</dbReference>
<name>A0A0D2M5K4_9CHLO</name>
<dbReference type="GO" id="GO:0006312">
    <property type="term" value="P:mitotic recombination"/>
    <property type="evidence" value="ECO:0007669"/>
    <property type="project" value="TreeGrafter"/>
</dbReference>
<feature type="non-terminal residue" evidence="6">
    <location>
        <position position="563"/>
    </location>
</feature>
<dbReference type="InterPro" id="IPR007860">
    <property type="entry name" value="DNA_mmatch_repair_MutS_con_dom"/>
</dbReference>
<dbReference type="GeneID" id="25742095"/>
<comment type="subcellular location">
    <subcellularLocation>
        <location evidence="1">Nucleus</location>
    </subcellularLocation>
</comment>
<dbReference type="InterPro" id="IPR007696">
    <property type="entry name" value="DNA_mismatch_repair_MutS_core"/>
</dbReference>
<dbReference type="PANTHER" id="PTHR11361">
    <property type="entry name" value="DNA MISMATCH REPAIR PROTEIN MUTS FAMILY MEMBER"/>
    <property type="match status" value="1"/>
</dbReference>
<dbReference type="RefSeq" id="XP_013897759.1">
    <property type="nucleotide sequence ID" value="XM_014042305.1"/>
</dbReference>
<keyword evidence="3" id="KW-0539">Nucleus</keyword>
<dbReference type="OrthoDB" id="295033at2759"/>